<sequence>MAIPALSAPKQGYAKPVYDQVLLPISRRKRLALSRMSRFCKVSSESRDLYTPQKWSEMANINDFTTLTMFVVFVSGSGADESQTGLGFQSLSLMYMFPTPMLTRLP</sequence>
<accession>A0A915K957</accession>
<reference evidence="2" key="1">
    <citation type="submission" date="2022-11" db="UniProtKB">
        <authorList>
            <consortium name="WormBaseParasite"/>
        </authorList>
    </citation>
    <scope>IDENTIFICATION</scope>
</reference>
<evidence type="ECO:0000313" key="2">
    <source>
        <dbReference type="WBParaSite" id="nRc.2.0.1.t34422-RA"/>
    </source>
</evidence>
<dbReference type="Proteomes" id="UP000887565">
    <property type="component" value="Unplaced"/>
</dbReference>
<dbReference type="WBParaSite" id="nRc.2.0.1.t34422-RA">
    <property type="protein sequence ID" value="nRc.2.0.1.t34422-RA"/>
    <property type="gene ID" value="nRc.2.0.1.g34422"/>
</dbReference>
<name>A0A915K957_ROMCU</name>
<dbReference type="AlphaFoldDB" id="A0A915K957"/>
<evidence type="ECO:0000313" key="1">
    <source>
        <dbReference type="Proteomes" id="UP000887565"/>
    </source>
</evidence>
<organism evidence="1 2">
    <name type="scientific">Romanomermis culicivorax</name>
    <name type="common">Nematode worm</name>
    <dbReference type="NCBI Taxonomy" id="13658"/>
    <lineage>
        <taxon>Eukaryota</taxon>
        <taxon>Metazoa</taxon>
        <taxon>Ecdysozoa</taxon>
        <taxon>Nematoda</taxon>
        <taxon>Enoplea</taxon>
        <taxon>Dorylaimia</taxon>
        <taxon>Mermithida</taxon>
        <taxon>Mermithoidea</taxon>
        <taxon>Mermithidae</taxon>
        <taxon>Romanomermis</taxon>
    </lineage>
</organism>
<protein>
    <submittedName>
        <fullName evidence="2">Uncharacterized protein</fullName>
    </submittedName>
</protein>
<keyword evidence="1" id="KW-1185">Reference proteome</keyword>
<proteinExistence type="predicted"/>